<keyword evidence="5" id="KW-0206">Cytoskeleton</keyword>
<comment type="function">
    <text evidence="6">Part of the dynactin complex that activates the molecular motor dynein for ultra-processive transport along microtubules.</text>
</comment>
<evidence type="ECO:0000256" key="1">
    <source>
        <dbReference type="ARBA" id="ARBA00004245"/>
    </source>
</evidence>
<evidence type="ECO:0000313" key="7">
    <source>
        <dbReference type="Proteomes" id="UP000046392"/>
    </source>
</evidence>
<dbReference type="AlphaFoldDB" id="A0A0N5B2A7"/>
<comment type="similarity">
    <text evidence="2">Belongs to the dynactin subunits 5/6 family. Dynactin subunit 6 subfamily.</text>
</comment>
<organism evidence="7 8">
    <name type="scientific">Strongyloides papillosus</name>
    <name type="common">Intestinal threadworm</name>
    <dbReference type="NCBI Taxonomy" id="174720"/>
    <lineage>
        <taxon>Eukaryota</taxon>
        <taxon>Metazoa</taxon>
        <taxon>Ecdysozoa</taxon>
        <taxon>Nematoda</taxon>
        <taxon>Chromadorea</taxon>
        <taxon>Rhabditida</taxon>
        <taxon>Tylenchina</taxon>
        <taxon>Panagrolaimomorpha</taxon>
        <taxon>Strongyloidoidea</taxon>
        <taxon>Strongyloididae</taxon>
        <taxon>Strongyloides</taxon>
    </lineage>
</organism>
<dbReference type="InterPro" id="IPR011004">
    <property type="entry name" value="Trimer_LpxA-like_sf"/>
</dbReference>
<sequence>MPEVKLIVHDDSQVLERSILKGEITVGNQTVVQPYASLLATNGPIIIGEKNIIEEFVTIENLNENGEPLIIGDKNTFEIQSTFRGKSVGNQNLFSVRSTVGKNTIVTDSCCIGIKCTVPEGEVLQPQTVVYGENSARRTVCEKGQNTEDELDFLLKMFPKYHKSLKNI</sequence>
<dbReference type="SUPFAM" id="SSF51161">
    <property type="entry name" value="Trimeric LpxA-like enzymes"/>
    <property type="match status" value="1"/>
</dbReference>
<dbReference type="GO" id="GO:0005869">
    <property type="term" value="C:dynactin complex"/>
    <property type="evidence" value="ECO:0007669"/>
    <property type="project" value="InterPro"/>
</dbReference>
<dbReference type="WBParaSite" id="SPAL_0000020900.1">
    <property type="protein sequence ID" value="SPAL_0000020900.1"/>
    <property type="gene ID" value="SPAL_0000020900"/>
</dbReference>
<evidence type="ECO:0000256" key="3">
    <source>
        <dbReference type="ARBA" id="ARBA00016573"/>
    </source>
</evidence>
<dbReference type="Gene3D" id="2.160.10.10">
    <property type="entry name" value="Hexapeptide repeat proteins"/>
    <property type="match status" value="1"/>
</dbReference>
<accession>A0A0N5B2A7</accession>
<dbReference type="GO" id="GO:0070840">
    <property type="term" value="F:dynein complex binding"/>
    <property type="evidence" value="ECO:0007669"/>
    <property type="project" value="TreeGrafter"/>
</dbReference>
<dbReference type="Proteomes" id="UP000046392">
    <property type="component" value="Unplaced"/>
</dbReference>
<evidence type="ECO:0000256" key="4">
    <source>
        <dbReference type="ARBA" id="ARBA00022490"/>
    </source>
</evidence>
<reference evidence="8" key="1">
    <citation type="submission" date="2017-02" db="UniProtKB">
        <authorList>
            <consortium name="WormBaseParasite"/>
        </authorList>
    </citation>
    <scope>IDENTIFICATION</scope>
</reference>
<dbReference type="PANTHER" id="PTHR13072:SF0">
    <property type="entry name" value="DYNACTIN SUBUNIT 6"/>
    <property type="match status" value="1"/>
</dbReference>
<comment type="subcellular location">
    <subcellularLocation>
        <location evidence="1">Cytoplasm</location>
        <location evidence="1">Cytoskeleton</location>
    </subcellularLocation>
</comment>
<dbReference type="InterPro" id="IPR027777">
    <property type="entry name" value="DCTN6"/>
</dbReference>
<proteinExistence type="inferred from homology"/>
<evidence type="ECO:0000256" key="6">
    <source>
        <dbReference type="ARBA" id="ARBA00034687"/>
    </source>
</evidence>
<protein>
    <recommendedName>
        <fullName evidence="3">Dynactin subunit 6</fullName>
    </recommendedName>
</protein>
<keyword evidence="7" id="KW-1185">Reference proteome</keyword>
<dbReference type="STRING" id="174720.A0A0N5B2A7"/>
<keyword evidence="4" id="KW-0963">Cytoplasm</keyword>
<name>A0A0N5B2A7_STREA</name>
<dbReference type="GO" id="GO:0007052">
    <property type="term" value="P:mitotic spindle organization"/>
    <property type="evidence" value="ECO:0007669"/>
    <property type="project" value="TreeGrafter"/>
</dbReference>
<dbReference type="PANTHER" id="PTHR13072">
    <property type="entry name" value="DYNACTIN 6"/>
    <property type="match status" value="1"/>
</dbReference>
<evidence type="ECO:0000256" key="5">
    <source>
        <dbReference type="ARBA" id="ARBA00023212"/>
    </source>
</evidence>
<evidence type="ECO:0000313" key="8">
    <source>
        <dbReference type="WBParaSite" id="SPAL_0000020900.1"/>
    </source>
</evidence>
<evidence type="ECO:0000256" key="2">
    <source>
        <dbReference type="ARBA" id="ARBA00007719"/>
    </source>
</evidence>